<dbReference type="AlphaFoldDB" id="G6EA57"/>
<dbReference type="Gene3D" id="2.40.160.180">
    <property type="entry name" value="Carbohydrate-selective porin OprB"/>
    <property type="match status" value="1"/>
</dbReference>
<dbReference type="GO" id="GO:0008643">
    <property type="term" value="P:carbohydrate transport"/>
    <property type="evidence" value="ECO:0007669"/>
    <property type="project" value="InterPro"/>
</dbReference>
<dbReference type="InterPro" id="IPR052932">
    <property type="entry name" value="OprB_Porin"/>
</dbReference>
<dbReference type="GO" id="GO:0015288">
    <property type="term" value="F:porin activity"/>
    <property type="evidence" value="ECO:0007669"/>
    <property type="project" value="InterPro"/>
</dbReference>
<evidence type="ECO:0000313" key="4">
    <source>
        <dbReference type="Proteomes" id="UP000004030"/>
    </source>
</evidence>
<dbReference type="EMBL" id="AGFM01000014">
    <property type="protein sequence ID" value="EHJ61914.1"/>
    <property type="molecule type" value="Genomic_DNA"/>
</dbReference>
<accession>G6EA57</accession>
<proteinExistence type="inferred from homology"/>
<protein>
    <submittedName>
        <fullName evidence="3">Carbohydrate-selective porin OprB</fullName>
    </submittedName>
</protein>
<name>G6EA57_9SPHN</name>
<dbReference type="RefSeq" id="WP_007012143.1">
    <property type="nucleotide sequence ID" value="NZ_AGFM01000014.1"/>
</dbReference>
<keyword evidence="4" id="KW-1185">Reference proteome</keyword>
<evidence type="ECO:0000256" key="2">
    <source>
        <dbReference type="RuleBase" id="RU363072"/>
    </source>
</evidence>
<comment type="similarity">
    <text evidence="1 2">Belongs to the OprB family.</text>
</comment>
<sequence length="405" mass="42633">MLETSFLERRACWTGAAAFAALFAVPEKTGAQEMDLGHPVQTTSERRQGEAERMKRTEAVLDIAAAYTADVWHNSGGIGSGWRYLDNLDVTAELDLDAAVGWRGARVFGYVLYNNGRSLSELTGDAQVVSNIETGVRALRLYEAWVEQDIAPGASVKVGLYDLNSEFDALDTGALFIGSAHGIGTDISQSGESGPSIFPVTSLALRVQADVGEGLTVRFAALDGVPGDPDHPKRTAIELGHGDGALLIGEADWSKGPVRILAGAWGYTASFDTHDGSGTAKSRGAYLRGEMVLSENADHKLSAFARGGVASGAVNPFGTFLSGGFTLDLPGDWQLGAAIAHARTSADYRKAVASRRAETALELTVAKALTPWLSIQPDLQYVIDPGAAPGVEDALAAGLRVTLSI</sequence>
<dbReference type="InterPro" id="IPR007049">
    <property type="entry name" value="Carb-sel_porin_OprB"/>
</dbReference>
<dbReference type="GO" id="GO:0016020">
    <property type="term" value="C:membrane"/>
    <property type="evidence" value="ECO:0007669"/>
    <property type="project" value="InterPro"/>
</dbReference>
<dbReference type="PATRIC" id="fig|1088721.3.peg.1212"/>
<dbReference type="Proteomes" id="UP000004030">
    <property type="component" value="Unassembled WGS sequence"/>
</dbReference>
<dbReference type="PANTHER" id="PTHR37944">
    <property type="entry name" value="PORIN B"/>
    <property type="match status" value="1"/>
</dbReference>
<organism evidence="3 4">
    <name type="scientific">Novosphingobium pentaromativorans US6-1</name>
    <dbReference type="NCBI Taxonomy" id="1088721"/>
    <lineage>
        <taxon>Bacteria</taxon>
        <taxon>Pseudomonadati</taxon>
        <taxon>Pseudomonadota</taxon>
        <taxon>Alphaproteobacteria</taxon>
        <taxon>Sphingomonadales</taxon>
        <taxon>Sphingomonadaceae</taxon>
        <taxon>Novosphingobium</taxon>
    </lineage>
</organism>
<gene>
    <name evidence="3" type="ORF">NSU_1228</name>
</gene>
<dbReference type="STRING" id="1088721.JI59_13965"/>
<dbReference type="InterPro" id="IPR038673">
    <property type="entry name" value="OprB_sf"/>
</dbReference>
<dbReference type="eggNOG" id="COG3659">
    <property type="taxonomic scope" value="Bacteria"/>
</dbReference>
<evidence type="ECO:0000313" key="3">
    <source>
        <dbReference type="EMBL" id="EHJ61914.1"/>
    </source>
</evidence>
<reference evidence="3 4" key="1">
    <citation type="journal article" date="2012" name="J. Bacteriol.">
        <title>Genome sequence of benzo(a)pyrene-degrading bacterium Novosphingobium pentaromativorans US6-1.</title>
        <authorList>
            <person name="Luo Y.R."/>
            <person name="Kang S.G."/>
            <person name="Kim S.J."/>
            <person name="Kim M.R."/>
            <person name="Li N."/>
            <person name="Lee J.H."/>
            <person name="Kwon K.K."/>
        </authorList>
    </citation>
    <scope>NUCLEOTIDE SEQUENCE [LARGE SCALE GENOMIC DNA]</scope>
    <source>
        <strain evidence="3 4">US6-1</strain>
    </source>
</reference>
<evidence type="ECO:0000256" key="1">
    <source>
        <dbReference type="ARBA" id="ARBA00008769"/>
    </source>
</evidence>
<dbReference type="Pfam" id="PF04966">
    <property type="entry name" value="OprB"/>
    <property type="match status" value="1"/>
</dbReference>
<comment type="caution">
    <text evidence="3">The sequence shown here is derived from an EMBL/GenBank/DDBJ whole genome shotgun (WGS) entry which is preliminary data.</text>
</comment>
<dbReference type="PANTHER" id="PTHR37944:SF1">
    <property type="entry name" value="PORIN B"/>
    <property type="match status" value="1"/>
</dbReference>